<evidence type="ECO:0000313" key="2">
    <source>
        <dbReference type="EMBL" id="CAI9776984.1"/>
    </source>
</evidence>
<organism evidence="2 3">
    <name type="scientific">Fraxinus pennsylvanica</name>
    <dbReference type="NCBI Taxonomy" id="56036"/>
    <lineage>
        <taxon>Eukaryota</taxon>
        <taxon>Viridiplantae</taxon>
        <taxon>Streptophyta</taxon>
        <taxon>Embryophyta</taxon>
        <taxon>Tracheophyta</taxon>
        <taxon>Spermatophyta</taxon>
        <taxon>Magnoliopsida</taxon>
        <taxon>eudicotyledons</taxon>
        <taxon>Gunneridae</taxon>
        <taxon>Pentapetalae</taxon>
        <taxon>asterids</taxon>
        <taxon>lamiids</taxon>
        <taxon>Lamiales</taxon>
        <taxon>Oleaceae</taxon>
        <taxon>Oleeae</taxon>
        <taxon>Fraxinus</taxon>
    </lineage>
</organism>
<dbReference type="AlphaFoldDB" id="A0AAD1ZWL9"/>
<proteinExistence type="predicted"/>
<evidence type="ECO:0000313" key="3">
    <source>
        <dbReference type="Proteomes" id="UP000834106"/>
    </source>
</evidence>
<dbReference type="InterPro" id="IPR006566">
    <property type="entry name" value="FBD"/>
</dbReference>
<feature type="domain" description="FBD" evidence="1">
    <location>
        <begin position="121"/>
        <end position="160"/>
    </location>
</feature>
<evidence type="ECO:0000259" key="1">
    <source>
        <dbReference type="Pfam" id="PF08387"/>
    </source>
</evidence>
<dbReference type="PANTHER" id="PTHR31900">
    <property type="entry name" value="F-BOX/RNI SUPERFAMILY PROTEIN-RELATED"/>
    <property type="match status" value="1"/>
</dbReference>
<keyword evidence="3" id="KW-1185">Reference proteome</keyword>
<gene>
    <name evidence="2" type="ORF">FPE_LOCUS24414</name>
</gene>
<dbReference type="PANTHER" id="PTHR31900:SF30">
    <property type="entry name" value="SUPERFAMILY PROTEIN, PUTATIVE-RELATED"/>
    <property type="match status" value="1"/>
</dbReference>
<reference evidence="2" key="1">
    <citation type="submission" date="2023-05" db="EMBL/GenBank/DDBJ databases">
        <authorList>
            <person name="Huff M."/>
        </authorList>
    </citation>
    <scope>NUCLEOTIDE SEQUENCE</scope>
</reference>
<dbReference type="EMBL" id="OU503050">
    <property type="protein sequence ID" value="CAI9776984.1"/>
    <property type="molecule type" value="Genomic_DNA"/>
</dbReference>
<dbReference type="Pfam" id="PF08387">
    <property type="entry name" value="FBD"/>
    <property type="match status" value="1"/>
</dbReference>
<sequence>MVKSGVNILYKEDGQNQADVRNFIMRLTGVKYLYLSTDAILAAYPDPLSSVLKYVTTLELKVDDSRILPGILERASQLEKLVISSYDKSPRNRAPIPWSVTEQYDKSPRDIAPIPWPVTEPSCLACLRRIEFGVFINTIEEMHLIEYLLKHGRMLEKMVFCGVRSINSSTSAVKKKNQGIR</sequence>
<name>A0AAD1ZWL9_9LAMI</name>
<protein>
    <recommendedName>
        <fullName evidence="1">FBD domain-containing protein</fullName>
    </recommendedName>
</protein>
<accession>A0AAD1ZWL9</accession>
<dbReference type="InterPro" id="IPR050232">
    <property type="entry name" value="FBL13/AtMIF1-like"/>
</dbReference>
<dbReference type="Proteomes" id="UP000834106">
    <property type="component" value="Chromosome 15"/>
</dbReference>